<feature type="signal peptide" evidence="1">
    <location>
        <begin position="1"/>
        <end position="27"/>
    </location>
</feature>
<dbReference type="EMBL" id="JAWWNJ010000024">
    <property type="protein sequence ID" value="KAK7031514.1"/>
    <property type="molecule type" value="Genomic_DNA"/>
</dbReference>
<protein>
    <recommendedName>
        <fullName evidence="4">F-box domain-containing protein</fullName>
    </recommendedName>
</protein>
<evidence type="ECO:0000313" key="3">
    <source>
        <dbReference type="Proteomes" id="UP001362999"/>
    </source>
</evidence>
<evidence type="ECO:0000313" key="2">
    <source>
        <dbReference type="EMBL" id="KAK7031514.1"/>
    </source>
</evidence>
<proteinExistence type="predicted"/>
<name>A0AAW0BVT4_9AGAR</name>
<dbReference type="AlphaFoldDB" id="A0AAW0BVT4"/>
<keyword evidence="1" id="KW-0732">Signal</keyword>
<feature type="chain" id="PRO_5043900526" description="F-box domain-containing protein" evidence="1">
    <location>
        <begin position="28"/>
        <end position="503"/>
    </location>
</feature>
<gene>
    <name evidence="2" type="ORF">R3P38DRAFT_2924100</name>
</gene>
<keyword evidence="3" id="KW-1185">Reference proteome</keyword>
<evidence type="ECO:0008006" key="4">
    <source>
        <dbReference type="Google" id="ProtNLM"/>
    </source>
</evidence>
<sequence length="503" mass="56775">MPFSLPSPANCLLSLPVELLLIIVGFSNEQNRRRNLKTPTPSVFAFSLVCRHLRRLCLASLFYRIRIAHTDQLKGLKDKCLNDAQFGSLIREVDLTHAYSPDEQDSLRRIIMSGSGAEIYRYGPALLPALLPLLACLERLELPAVQINGDLLAAFHSHSTLRTVAIDDPHFDILTKLLTTSSASMSKIFVCSAISETSFGLQTTRFDSLMSRGFHLSRLIVQDQCTIDGPGPLVIPGLESLQIEVQEEPFTWLQSFVERHVHLHVVKFSGRHSTWIQNPDILFSSQFVGELETEFLHLDVDLIAFSIRRDGLAVSFNQWPVVDLHLDLRTAEAFSALKTATSLAPQLSLMIIHTSSLNRVPFQLEDLISYCSLFPSLQRLELYYVHKHLLHEEAPPWLVPLASDQHRSISKCVIALFTLRWLAARLAQRSASLDFIHFTDYGMDFSPGYGHYDWDIQVTYEAGPRRELAIRATSKIVMANAFKPSDDIAALLSMTPENTRYYT</sequence>
<reference evidence="2 3" key="1">
    <citation type="journal article" date="2024" name="J Genomics">
        <title>Draft genome sequencing and assembly of Favolaschia claudopus CIRM-BRFM 2984 isolated from oak limbs.</title>
        <authorList>
            <person name="Navarro D."/>
            <person name="Drula E."/>
            <person name="Chaduli D."/>
            <person name="Cazenave R."/>
            <person name="Ahrendt S."/>
            <person name="Wang J."/>
            <person name="Lipzen A."/>
            <person name="Daum C."/>
            <person name="Barry K."/>
            <person name="Grigoriev I.V."/>
            <person name="Favel A."/>
            <person name="Rosso M.N."/>
            <person name="Martin F."/>
        </authorList>
    </citation>
    <scope>NUCLEOTIDE SEQUENCE [LARGE SCALE GENOMIC DNA]</scope>
    <source>
        <strain evidence="2 3">CIRM-BRFM 2984</strain>
    </source>
</reference>
<comment type="caution">
    <text evidence="2">The sequence shown here is derived from an EMBL/GenBank/DDBJ whole genome shotgun (WGS) entry which is preliminary data.</text>
</comment>
<accession>A0AAW0BVT4</accession>
<evidence type="ECO:0000256" key="1">
    <source>
        <dbReference type="SAM" id="SignalP"/>
    </source>
</evidence>
<dbReference type="Proteomes" id="UP001362999">
    <property type="component" value="Unassembled WGS sequence"/>
</dbReference>
<organism evidence="2 3">
    <name type="scientific">Favolaschia claudopus</name>
    <dbReference type="NCBI Taxonomy" id="2862362"/>
    <lineage>
        <taxon>Eukaryota</taxon>
        <taxon>Fungi</taxon>
        <taxon>Dikarya</taxon>
        <taxon>Basidiomycota</taxon>
        <taxon>Agaricomycotina</taxon>
        <taxon>Agaricomycetes</taxon>
        <taxon>Agaricomycetidae</taxon>
        <taxon>Agaricales</taxon>
        <taxon>Marasmiineae</taxon>
        <taxon>Mycenaceae</taxon>
        <taxon>Favolaschia</taxon>
    </lineage>
</organism>